<dbReference type="Proteomes" id="UP001434883">
    <property type="component" value="Unassembled WGS sequence"/>
</dbReference>
<sequence length="88" mass="9980">MVFMAAVEHELSLLPMRPLTVNFSKIKLLQILCHRQRAAAGIQSSAHPVRVETVCTVVAMHMFVEMSRRRMMVFLHVSASVDEVLDCQ</sequence>
<reference evidence="1 2" key="1">
    <citation type="submission" date="2021-06" db="EMBL/GenBank/DDBJ databases">
        <authorList>
            <person name="Palmer J.M."/>
        </authorList>
    </citation>
    <scope>NUCLEOTIDE SEQUENCE [LARGE SCALE GENOMIC DNA]</scope>
    <source>
        <strain evidence="1 2">XC_2019</strain>
        <tissue evidence="1">Muscle</tissue>
    </source>
</reference>
<keyword evidence="2" id="KW-1185">Reference proteome</keyword>
<organism evidence="1 2">
    <name type="scientific">Xenoophorus captivus</name>
    <dbReference type="NCBI Taxonomy" id="1517983"/>
    <lineage>
        <taxon>Eukaryota</taxon>
        <taxon>Metazoa</taxon>
        <taxon>Chordata</taxon>
        <taxon>Craniata</taxon>
        <taxon>Vertebrata</taxon>
        <taxon>Euteleostomi</taxon>
        <taxon>Actinopterygii</taxon>
        <taxon>Neopterygii</taxon>
        <taxon>Teleostei</taxon>
        <taxon>Neoteleostei</taxon>
        <taxon>Acanthomorphata</taxon>
        <taxon>Ovalentaria</taxon>
        <taxon>Atherinomorphae</taxon>
        <taxon>Cyprinodontiformes</taxon>
        <taxon>Goodeidae</taxon>
        <taxon>Xenoophorus</taxon>
    </lineage>
</organism>
<evidence type="ECO:0000313" key="2">
    <source>
        <dbReference type="Proteomes" id="UP001434883"/>
    </source>
</evidence>
<protein>
    <submittedName>
        <fullName evidence="1">Uncharacterized protein</fullName>
    </submittedName>
</protein>
<dbReference type="EMBL" id="JAHRIN010058848">
    <property type="protein sequence ID" value="MEQ2211246.1"/>
    <property type="molecule type" value="Genomic_DNA"/>
</dbReference>
<comment type="caution">
    <text evidence="1">The sequence shown here is derived from an EMBL/GenBank/DDBJ whole genome shotgun (WGS) entry which is preliminary data.</text>
</comment>
<gene>
    <name evidence="1" type="ORF">XENOCAPTIV_015491</name>
</gene>
<proteinExistence type="predicted"/>
<accession>A0ABV0RSU8</accession>
<evidence type="ECO:0000313" key="1">
    <source>
        <dbReference type="EMBL" id="MEQ2211246.1"/>
    </source>
</evidence>
<name>A0ABV0RSU8_9TELE</name>